<dbReference type="Pfam" id="PF09286">
    <property type="entry name" value="Pro-kuma_activ"/>
    <property type="match status" value="1"/>
</dbReference>
<keyword evidence="12" id="KW-1185">Reference proteome</keyword>
<dbReference type="GO" id="GO:0004252">
    <property type="term" value="F:serine-type endopeptidase activity"/>
    <property type="evidence" value="ECO:0007669"/>
    <property type="project" value="InterPro"/>
</dbReference>
<evidence type="ECO:0000256" key="8">
    <source>
        <dbReference type="SAM" id="MobiDB-lite"/>
    </source>
</evidence>
<dbReference type="InterPro" id="IPR050819">
    <property type="entry name" value="Tripeptidyl-peptidase_I"/>
</dbReference>
<proteinExistence type="predicted"/>
<keyword evidence="4" id="KW-0378">Hydrolase</keyword>
<feature type="region of interest" description="Disordered" evidence="8">
    <location>
        <begin position="203"/>
        <end position="233"/>
    </location>
</feature>
<evidence type="ECO:0000259" key="10">
    <source>
        <dbReference type="PROSITE" id="PS51695"/>
    </source>
</evidence>
<evidence type="ECO:0000256" key="7">
    <source>
        <dbReference type="ARBA" id="ARBA00023145"/>
    </source>
</evidence>
<dbReference type="KEGG" id="satk:SA2016_0452"/>
<name>A0A126ZVG2_9MICC</name>
<keyword evidence="7" id="KW-0865">Zymogen</keyword>
<feature type="compositionally biased region" description="Low complexity" evidence="8">
    <location>
        <begin position="43"/>
        <end position="53"/>
    </location>
</feature>
<dbReference type="PROSITE" id="PS00138">
    <property type="entry name" value="SUBTILASE_SER"/>
    <property type="match status" value="1"/>
</dbReference>
<feature type="region of interest" description="Disordered" evidence="8">
    <location>
        <begin position="32"/>
        <end position="65"/>
    </location>
</feature>
<evidence type="ECO:0000256" key="3">
    <source>
        <dbReference type="ARBA" id="ARBA00022723"/>
    </source>
</evidence>
<accession>A0A126ZVG2</accession>
<protein>
    <submittedName>
        <fullName evidence="11">Pro-kumamolisin, activation domain protein</fullName>
    </submittedName>
</protein>
<dbReference type="InterPro" id="IPR036852">
    <property type="entry name" value="Peptidase_S8/S53_dom_sf"/>
</dbReference>
<dbReference type="PROSITE" id="PS51695">
    <property type="entry name" value="SEDOLISIN"/>
    <property type="match status" value="1"/>
</dbReference>
<feature type="signal peptide" evidence="9">
    <location>
        <begin position="1"/>
        <end position="34"/>
    </location>
</feature>
<dbReference type="CDD" id="cd11377">
    <property type="entry name" value="Pro-peptidase_S53"/>
    <property type="match status" value="1"/>
</dbReference>
<dbReference type="CDD" id="cd04056">
    <property type="entry name" value="Peptidases_S53"/>
    <property type="match status" value="1"/>
</dbReference>
<dbReference type="STRING" id="37927.SA2016_0452"/>
<dbReference type="Proteomes" id="UP000070134">
    <property type="component" value="Chromosome"/>
</dbReference>
<feature type="compositionally biased region" description="Polar residues" evidence="8">
    <location>
        <begin position="56"/>
        <end position="65"/>
    </location>
</feature>
<dbReference type="GO" id="GO:0008240">
    <property type="term" value="F:tripeptidyl-peptidase activity"/>
    <property type="evidence" value="ECO:0007669"/>
    <property type="project" value="TreeGrafter"/>
</dbReference>
<evidence type="ECO:0000256" key="2">
    <source>
        <dbReference type="ARBA" id="ARBA00022670"/>
    </source>
</evidence>
<dbReference type="InterPro" id="IPR023828">
    <property type="entry name" value="Peptidase_S8_Ser-AS"/>
</dbReference>
<evidence type="ECO:0000256" key="6">
    <source>
        <dbReference type="ARBA" id="ARBA00022837"/>
    </source>
</evidence>
<comment type="cofactor">
    <cofactor evidence="1">
        <name>Ca(2+)</name>
        <dbReference type="ChEBI" id="CHEBI:29108"/>
    </cofactor>
</comment>
<evidence type="ECO:0000256" key="1">
    <source>
        <dbReference type="ARBA" id="ARBA00001913"/>
    </source>
</evidence>
<keyword evidence="6" id="KW-0106">Calcium</keyword>
<evidence type="ECO:0000256" key="4">
    <source>
        <dbReference type="ARBA" id="ARBA00022801"/>
    </source>
</evidence>
<dbReference type="OrthoDB" id="3480681at2"/>
<feature type="chain" id="PRO_5007445622" evidence="9">
    <location>
        <begin position="35"/>
        <end position="665"/>
    </location>
</feature>
<feature type="domain" description="Peptidase S53" evidence="10">
    <location>
        <begin position="256"/>
        <end position="665"/>
    </location>
</feature>
<dbReference type="PATRIC" id="fig|37927.3.peg.465"/>
<evidence type="ECO:0000313" key="12">
    <source>
        <dbReference type="Proteomes" id="UP000070134"/>
    </source>
</evidence>
<gene>
    <name evidence="11" type="ORF">SA2016_0452</name>
</gene>
<sequence precursor="true">MAPDHGSHRLSLRVLAVTAAVASAVGLAATSAAAAPPNPPPKSSKSFPGSVPSWAGSRTKTGIPLSNTTVEGEIYFNLPDLAGAKAAADAVSTPDSAAYGQYLKPGDWISKYAPTQDTVDATVNWLKAQGLVIMGVPQSRLYVVFRGTVAQINQVFSTTEQNYSFGGQTLIGPATAPSVPADIAASIQSVSVDQGRLLTRPALASPTSGEASPSSPDGNKPIQPPVTAPCSTSWGEKSVTLPEAYGTTSFPTFICGYTPKQLQGAYGVSTPGTVSSTAGSGQTVAIIDAYASPTIESDTNTWAAASGVPALAPGQYSQIVPDSQMFLDQALCAQPSGWQGEQTLDVQAVHGLAPGANILYVGGFNCGGGLDIAMSTILDGHLANIVSNSYGNVGEALSPDALQGEQNIHLQAAGEGIGLYFSSGDSGDEKANLGYASPDFPASSPYVTAVGGTSLAVGADDTYKFETGWGTARQRVVQDASGNLTYAGSLPGPFRFGAGGGTSAVFAQPAYQSGLVPAALAGGHRVSPDVASLADPYTGYRIGLSPITNDHVLKTGGFAFETYGGTSLASPLTAAQMAVAQATANKVIGFANPAIYDTAAAGGAEHDVAPPANPVSVAFSSTVSGNTYLVGMDHDSSLATAPGYDDVTGVGSMTEAFAQQVAAAH</sequence>
<dbReference type="PANTHER" id="PTHR14218">
    <property type="entry name" value="PROTEASE S8 TRIPEPTIDYL PEPTIDASE I CLN2"/>
    <property type="match status" value="1"/>
</dbReference>
<dbReference type="SMART" id="SM00944">
    <property type="entry name" value="Pro-kuma_activ"/>
    <property type="match status" value="1"/>
</dbReference>
<dbReference type="InterPro" id="IPR015366">
    <property type="entry name" value="S53_propep"/>
</dbReference>
<keyword evidence="9" id="KW-0732">Signal</keyword>
<keyword evidence="2" id="KW-0645">Protease</keyword>
<keyword evidence="3" id="KW-0479">Metal-binding</keyword>
<dbReference type="SUPFAM" id="SSF52743">
    <property type="entry name" value="Subtilisin-like"/>
    <property type="match status" value="1"/>
</dbReference>
<dbReference type="RefSeq" id="WP_084249239.1">
    <property type="nucleotide sequence ID" value="NZ_BJMO01000099.1"/>
</dbReference>
<dbReference type="GO" id="GO:0046872">
    <property type="term" value="F:metal ion binding"/>
    <property type="evidence" value="ECO:0007669"/>
    <property type="project" value="UniProtKB-KW"/>
</dbReference>
<dbReference type="SUPFAM" id="SSF54897">
    <property type="entry name" value="Protease propeptides/inhibitors"/>
    <property type="match status" value="1"/>
</dbReference>
<dbReference type="InterPro" id="IPR030400">
    <property type="entry name" value="Sedolisin_dom"/>
</dbReference>
<evidence type="ECO:0000256" key="5">
    <source>
        <dbReference type="ARBA" id="ARBA00022825"/>
    </source>
</evidence>
<dbReference type="AlphaFoldDB" id="A0A126ZVG2"/>
<feature type="compositionally biased region" description="Polar residues" evidence="8">
    <location>
        <begin position="205"/>
        <end position="217"/>
    </location>
</feature>
<dbReference type="EMBL" id="CP014518">
    <property type="protein sequence ID" value="AMM31148.1"/>
    <property type="molecule type" value="Genomic_DNA"/>
</dbReference>
<evidence type="ECO:0000256" key="9">
    <source>
        <dbReference type="SAM" id="SignalP"/>
    </source>
</evidence>
<reference evidence="11 12" key="1">
    <citation type="submission" date="2016-02" db="EMBL/GenBank/DDBJ databases">
        <title>Complete genome of Sinomonas atrocyanea KCTC 3377.</title>
        <authorList>
            <person name="Kim K.M."/>
        </authorList>
    </citation>
    <scope>NUCLEOTIDE SEQUENCE [LARGE SCALE GENOMIC DNA]</scope>
    <source>
        <strain evidence="11 12">KCTC 3377</strain>
    </source>
</reference>
<dbReference type="PANTHER" id="PTHR14218:SF15">
    <property type="entry name" value="TRIPEPTIDYL-PEPTIDASE 1"/>
    <property type="match status" value="1"/>
</dbReference>
<dbReference type="GO" id="GO:0006508">
    <property type="term" value="P:proteolysis"/>
    <property type="evidence" value="ECO:0007669"/>
    <property type="project" value="UniProtKB-KW"/>
</dbReference>
<organism evidence="11 12">
    <name type="scientific">Sinomonas atrocyanea</name>
    <dbReference type="NCBI Taxonomy" id="37927"/>
    <lineage>
        <taxon>Bacteria</taxon>
        <taxon>Bacillati</taxon>
        <taxon>Actinomycetota</taxon>
        <taxon>Actinomycetes</taxon>
        <taxon>Micrococcales</taxon>
        <taxon>Micrococcaceae</taxon>
        <taxon>Sinomonas</taxon>
    </lineage>
</organism>
<dbReference type="Gene3D" id="3.40.50.200">
    <property type="entry name" value="Peptidase S8/S53 domain"/>
    <property type="match status" value="1"/>
</dbReference>
<keyword evidence="5" id="KW-0720">Serine protease</keyword>
<evidence type="ECO:0000313" key="11">
    <source>
        <dbReference type="EMBL" id="AMM31148.1"/>
    </source>
</evidence>